<organism evidence="1 2">
    <name type="scientific">Dreissena polymorpha</name>
    <name type="common">Zebra mussel</name>
    <name type="synonym">Mytilus polymorpha</name>
    <dbReference type="NCBI Taxonomy" id="45954"/>
    <lineage>
        <taxon>Eukaryota</taxon>
        <taxon>Metazoa</taxon>
        <taxon>Spiralia</taxon>
        <taxon>Lophotrochozoa</taxon>
        <taxon>Mollusca</taxon>
        <taxon>Bivalvia</taxon>
        <taxon>Autobranchia</taxon>
        <taxon>Heteroconchia</taxon>
        <taxon>Euheterodonta</taxon>
        <taxon>Imparidentia</taxon>
        <taxon>Neoheterodontei</taxon>
        <taxon>Myida</taxon>
        <taxon>Dreissenoidea</taxon>
        <taxon>Dreissenidae</taxon>
        <taxon>Dreissena</taxon>
    </lineage>
</organism>
<dbReference type="AlphaFoldDB" id="A0A9D4BZ87"/>
<reference evidence="1" key="2">
    <citation type="submission" date="2020-11" db="EMBL/GenBank/DDBJ databases">
        <authorList>
            <person name="McCartney M.A."/>
            <person name="Auch B."/>
            <person name="Kono T."/>
            <person name="Mallez S."/>
            <person name="Becker A."/>
            <person name="Gohl D.M."/>
            <person name="Silverstein K.A.T."/>
            <person name="Koren S."/>
            <person name="Bechman K.B."/>
            <person name="Herman A."/>
            <person name="Abrahante J.E."/>
            <person name="Garbe J."/>
        </authorList>
    </citation>
    <scope>NUCLEOTIDE SEQUENCE</scope>
    <source>
        <strain evidence="1">Duluth1</strain>
        <tissue evidence="1">Whole animal</tissue>
    </source>
</reference>
<accession>A0A9D4BZ87</accession>
<evidence type="ECO:0008006" key="3">
    <source>
        <dbReference type="Google" id="ProtNLM"/>
    </source>
</evidence>
<reference evidence="1" key="1">
    <citation type="journal article" date="2019" name="bioRxiv">
        <title>The Genome of the Zebra Mussel, Dreissena polymorpha: A Resource for Invasive Species Research.</title>
        <authorList>
            <person name="McCartney M.A."/>
            <person name="Auch B."/>
            <person name="Kono T."/>
            <person name="Mallez S."/>
            <person name="Zhang Y."/>
            <person name="Obille A."/>
            <person name="Becker A."/>
            <person name="Abrahante J.E."/>
            <person name="Garbe J."/>
            <person name="Badalamenti J.P."/>
            <person name="Herman A."/>
            <person name="Mangelson H."/>
            <person name="Liachko I."/>
            <person name="Sullivan S."/>
            <person name="Sone E.D."/>
            <person name="Koren S."/>
            <person name="Silverstein K.A.T."/>
            <person name="Beckman K.B."/>
            <person name="Gohl D.M."/>
        </authorList>
    </citation>
    <scope>NUCLEOTIDE SEQUENCE</scope>
    <source>
        <strain evidence="1">Duluth1</strain>
        <tissue evidence="1">Whole animal</tissue>
    </source>
</reference>
<comment type="caution">
    <text evidence="1">The sequence shown here is derived from an EMBL/GenBank/DDBJ whole genome shotgun (WGS) entry which is preliminary data.</text>
</comment>
<gene>
    <name evidence="1" type="ORF">DPMN_073492</name>
</gene>
<dbReference type="EMBL" id="JAIWYP010000014">
    <property type="protein sequence ID" value="KAH3713695.1"/>
    <property type="molecule type" value="Genomic_DNA"/>
</dbReference>
<proteinExistence type="predicted"/>
<protein>
    <recommendedName>
        <fullName evidence="3">DDE Tnp4 domain-containing protein</fullName>
    </recommendedName>
</protein>
<name>A0A9D4BZ87_DREPO</name>
<sequence>MMEQYIRFPESRHELKIIADGFHQRYRMLGVVGAVDGTHSACPAPTTEHRSLFISSLVLQAVCDICPGWSCSLHDIGTAQWHIKWKIFRMSTMFSRI</sequence>
<dbReference type="Proteomes" id="UP000828390">
    <property type="component" value="Unassembled WGS sequence"/>
</dbReference>
<keyword evidence="2" id="KW-1185">Reference proteome</keyword>
<evidence type="ECO:0000313" key="2">
    <source>
        <dbReference type="Proteomes" id="UP000828390"/>
    </source>
</evidence>
<evidence type="ECO:0000313" key="1">
    <source>
        <dbReference type="EMBL" id="KAH3713695.1"/>
    </source>
</evidence>